<dbReference type="Proteomes" id="UP000001292">
    <property type="component" value="Unassembled WGS sequence"/>
</dbReference>
<proteinExistence type="predicted"/>
<keyword evidence="2" id="KW-1185">Reference proteome</keyword>
<organism evidence="2">
    <name type="scientific">Drosophila sechellia</name>
    <name type="common">Fruit fly</name>
    <dbReference type="NCBI Taxonomy" id="7238"/>
    <lineage>
        <taxon>Eukaryota</taxon>
        <taxon>Metazoa</taxon>
        <taxon>Ecdysozoa</taxon>
        <taxon>Arthropoda</taxon>
        <taxon>Hexapoda</taxon>
        <taxon>Insecta</taxon>
        <taxon>Pterygota</taxon>
        <taxon>Neoptera</taxon>
        <taxon>Endopterygota</taxon>
        <taxon>Diptera</taxon>
        <taxon>Brachycera</taxon>
        <taxon>Muscomorpha</taxon>
        <taxon>Ephydroidea</taxon>
        <taxon>Drosophilidae</taxon>
        <taxon>Drosophila</taxon>
        <taxon>Sophophora</taxon>
    </lineage>
</organism>
<gene>
    <name evidence="1" type="primary">Dsec\GM23421</name>
    <name evidence="1" type="ORF">Dsec_GM23421</name>
</gene>
<dbReference type="AlphaFoldDB" id="B4ILW6"/>
<evidence type="ECO:0000313" key="1">
    <source>
        <dbReference type="EMBL" id="EDW55877.1"/>
    </source>
</evidence>
<protein>
    <submittedName>
        <fullName evidence="1">GM23421</fullName>
    </submittedName>
</protein>
<sequence length="93" mass="10633">MQELDEPLVKDVKVLFLKILFGLLSWFNFFEEMSNVTSILYVPEFFQKLVVRCLGLVVKYKLSPEFAPAAEVGYSESADNIATDVPFDVSKDY</sequence>
<dbReference type="HOGENOM" id="CLU_2402013_0_0_1"/>
<reference evidence="1 2" key="1">
    <citation type="journal article" date="2007" name="Nature">
        <title>Evolution of genes and genomes on the Drosophila phylogeny.</title>
        <authorList>
            <consortium name="Drosophila 12 Genomes Consortium"/>
            <person name="Clark A.G."/>
            <person name="Eisen M.B."/>
            <person name="Smith D.R."/>
            <person name="Bergman C.M."/>
            <person name="Oliver B."/>
            <person name="Markow T.A."/>
            <person name="Kaufman T.C."/>
            <person name="Kellis M."/>
            <person name="Gelbart W."/>
            <person name="Iyer V.N."/>
            <person name="Pollard D.A."/>
            <person name="Sackton T.B."/>
            <person name="Larracuente A.M."/>
            <person name="Singh N.D."/>
            <person name="Abad J.P."/>
            <person name="Abt D.N."/>
            <person name="Adryan B."/>
            <person name="Aguade M."/>
            <person name="Akashi H."/>
            <person name="Anderson W.W."/>
            <person name="Aquadro C.F."/>
            <person name="Ardell D.H."/>
            <person name="Arguello R."/>
            <person name="Artieri C.G."/>
            <person name="Barbash D.A."/>
            <person name="Barker D."/>
            <person name="Barsanti P."/>
            <person name="Batterham P."/>
            <person name="Batzoglou S."/>
            <person name="Begun D."/>
            <person name="Bhutkar A."/>
            <person name="Blanco E."/>
            <person name="Bosak S.A."/>
            <person name="Bradley R.K."/>
            <person name="Brand A.D."/>
            <person name="Brent M.R."/>
            <person name="Brooks A.N."/>
            <person name="Brown R.H."/>
            <person name="Butlin R.K."/>
            <person name="Caggese C."/>
            <person name="Calvi B.R."/>
            <person name="Bernardo de Carvalho A."/>
            <person name="Caspi A."/>
            <person name="Castrezana S."/>
            <person name="Celniker S.E."/>
            <person name="Chang J.L."/>
            <person name="Chapple C."/>
            <person name="Chatterji S."/>
            <person name="Chinwalla A."/>
            <person name="Civetta A."/>
            <person name="Clifton S.W."/>
            <person name="Comeron J.M."/>
            <person name="Costello J.C."/>
            <person name="Coyne J.A."/>
            <person name="Daub J."/>
            <person name="David R.G."/>
            <person name="Delcher A.L."/>
            <person name="Delehaunty K."/>
            <person name="Do C.B."/>
            <person name="Ebling H."/>
            <person name="Edwards K."/>
            <person name="Eickbush T."/>
            <person name="Evans J.D."/>
            <person name="Filipski A."/>
            <person name="Findeiss S."/>
            <person name="Freyhult E."/>
            <person name="Fulton L."/>
            <person name="Fulton R."/>
            <person name="Garcia A.C."/>
            <person name="Gardiner A."/>
            <person name="Garfield D.A."/>
            <person name="Garvin B.E."/>
            <person name="Gibson G."/>
            <person name="Gilbert D."/>
            <person name="Gnerre S."/>
            <person name="Godfrey J."/>
            <person name="Good R."/>
            <person name="Gotea V."/>
            <person name="Gravely B."/>
            <person name="Greenberg A.J."/>
            <person name="Griffiths-Jones S."/>
            <person name="Gross S."/>
            <person name="Guigo R."/>
            <person name="Gustafson E.A."/>
            <person name="Haerty W."/>
            <person name="Hahn M.W."/>
            <person name="Halligan D.L."/>
            <person name="Halpern A.L."/>
            <person name="Halter G.M."/>
            <person name="Han M.V."/>
            <person name="Heger A."/>
            <person name="Hillier L."/>
            <person name="Hinrichs A.S."/>
            <person name="Holmes I."/>
            <person name="Hoskins R.A."/>
            <person name="Hubisz M.J."/>
            <person name="Hultmark D."/>
            <person name="Huntley M.A."/>
            <person name="Jaffe D.B."/>
            <person name="Jagadeeshan S."/>
            <person name="Jeck W.R."/>
            <person name="Johnson J."/>
            <person name="Jones C.D."/>
            <person name="Jordan W.C."/>
            <person name="Karpen G.H."/>
            <person name="Kataoka E."/>
            <person name="Keightley P.D."/>
            <person name="Kheradpour P."/>
            <person name="Kirkness E.F."/>
            <person name="Koerich L.B."/>
            <person name="Kristiansen K."/>
            <person name="Kudrna D."/>
            <person name="Kulathinal R.J."/>
            <person name="Kumar S."/>
            <person name="Kwok R."/>
            <person name="Lander E."/>
            <person name="Langley C.H."/>
            <person name="Lapoint R."/>
            <person name="Lazzaro B.P."/>
            <person name="Lee S.J."/>
            <person name="Levesque L."/>
            <person name="Li R."/>
            <person name="Lin C.F."/>
            <person name="Lin M.F."/>
            <person name="Lindblad-Toh K."/>
            <person name="Llopart A."/>
            <person name="Long M."/>
            <person name="Low L."/>
            <person name="Lozovsky E."/>
            <person name="Lu J."/>
            <person name="Luo M."/>
            <person name="Machado C.A."/>
            <person name="Makalowski W."/>
            <person name="Marzo M."/>
            <person name="Matsuda M."/>
            <person name="Matzkin L."/>
            <person name="McAllister B."/>
            <person name="McBride C.S."/>
            <person name="McKernan B."/>
            <person name="McKernan K."/>
            <person name="Mendez-Lago M."/>
            <person name="Minx P."/>
            <person name="Mollenhauer M.U."/>
            <person name="Montooth K."/>
            <person name="Mount S.M."/>
            <person name="Mu X."/>
            <person name="Myers E."/>
            <person name="Negre B."/>
            <person name="Newfeld S."/>
            <person name="Nielsen R."/>
            <person name="Noor M.A."/>
            <person name="O'Grady P."/>
            <person name="Pachter L."/>
            <person name="Papaceit M."/>
            <person name="Parisi M.J."/>
            <person name="Parisi M."/>
            <person name="Parts L."/>
            <person name="Pedersen J.S."/>
            <person name="Pesole G."/>
            <person name="Phillippy A.M."/>
            <person name="Ponting C.P."/>
            <person name="Pop M."/>
            <person name="Porcelli D."/>
            <person name="Powell J.R."/>
            <person name="Prohaska S."/>
            <person name="Pruitt K."/>
            <person name="Puig M."/>
            <person name="Quesneville H."/>
            <person name="Ram K.R."/>
            <person name="Rand D."/>
            <person name="Rasmussen M.D."/>
            <person name="Reed L.K."/>
            <person name="Reenan R."/>
            <person name="Reily A."/>
            <person name="Remington K.A."/>
            <person name="Rieger T.T."/>
            <person name="Ritchie M.G."/>
            <person name="Robin C."/>
            <person name="Rogers Y.H."/>
            <person name="Rohde C."/>
            <person name="Rozas J."/>
            <person name="Rubenfield M.J."/>
            <person name="Ruiz A."/>
            <person name="Russo S."/>
            <person name="Salzberg S.L."/>
            <person name="Sanchez-Gracia A."/>
            <person name="Saranga D.J."/>
            <person name="Sato H."/>
            <person name="Schaeffer S.W."/>
            <person name="Schatz M.C."/>
            <person name="Schlenke T."/>
            <person name="Schwartz R."/>
            <person name="Segarra C."/>
            <person name="Singh R.S."/>
            <person name="Sirot L."/>
            <person name="Sirota M."/>
            <person name="Sisneros N.B."/>
            <person name="Smith C.D."/>
            <person name="Smith T.F."/>
            <person name="Spieth J."/>
            <person name="Stage D.E."/>
            <person name="Stark A."/>
            <person name="Stephan W."/>
            <person name="Strausberg R.L."/>
            <person name="Strempel S."/>
            <person name="Sturgill D."/>
            <person name="Sutton G."/>
            <person name="Sutton G.G."/>
            <person name="Tao W."/>
            <person name="Teichmann S."/>
            <person name="Tobari Y.N."/>
            <person name="Tomimura Y."/>
            <person name="Tsolas J.M."/>
            <person name="Valente V.L."/>
            <person name="Venter E."/>
            <person name="Venter J.C."/>
            <person name="Vicario S."/>
            <person name="Vieira F.G."/>
            <person name="Vilella A.J."/>
            <person name="Villasante A."/>
            <person name="Walenz B."/>
            <person name="Wang J."/>
            <person name="Wasserman M."/>
            <person name="Watts T."/>
            <person name="Wilson D."/>
            <person name="Wilson R.K."/>
            <person name="Wing R.A."/>
            <person name="Wolfner M.F."/>
            <person name="Wong A."/>
            <person name="Wong G.K."/>
            <person name="Wu C.I."/>
            <person name="Wu G."/>
            <person name="Yamamoto D."/>
            <person name="Yang H.P."/>
            <person name="Yang S.P."/>
            <person name="Yorke J.A."/>
            <person name="Yoshida K."/>
            <person name="Zdobnov E."/>
            <person name="Zhang P."/>
            <person name="Zhang Y."/>
            <person name="Zimin A.V."/>
            <person name="Baldwin J."/>
            <person name="Abdouelleil A."/>
            <person name="Abdulkadir J."/>
            <person name="Abebe A."/>
            <person name="Abera B."/>
            <person name="Abreu J."/>
            <person name="Acer S.C."/>
            <person name="Aftuck L."/>
            <person name="Alexander A."/>
            <person name="An P."/>
            <person name="Anderson E."/>
            <person name="Anderson S."/>
            <person name="Arachi H."/>
            <person name="Azer M."/>
            <person name="Bachantsang P."/>
            <person name="Barry A."/>
            <person name="Bayul T."/>
            <person name="Berlin A."/>
            <person name="Bessette D."/>
            <person name="Bloom T."/>
            <person name="Blye J."/>
            <person name="Boguslavskiy L."/>
            <person name="Bonnet C."/>
            <person name="Boukhgalter B."/>
            <person name="Bourzgui I."/>
            <person name="Brown A."/>
            <person name="Cahill P."/>
            <person name="Channer S."/>
            <person name="Cheshatsang Y."/>
            <person name="Chuda L."/>
            <person name="Citroen M."/>
            <person name="Collymore A."/>
            <person name="Cooke P."/>
            <person name="Costello M."/>
            <person name="D'Aco K."/>
            <person name="Daza R."/>
            <person name="De Haan G."/>
            <person name="DeGray S."/>
            <person name="DeMaso C."/>
            <person name="Dhargay N."/>
            <person name="Dooley K."/>
            <person name="Dooley E."/>
            <person name="Doricent M."/>
            <person name="Dorje P."/>
            <person name="Dorjee K."/>
            <person name="Dupes A."/>
            <person name="Elong R."/>
            <person name="Falk J."/>
            <person name="Farina A."/>
            <person name="Faro S."/>
            <person name="Ferguson D."/>
            <person name="Fisher S."/>
            <person name="Foley C.D."/>
            <person name="Franke A."/>
            <person name="Friedrich D."/>
            <person name="Gadbois L."/>
            <person name="Gearin G."/>
            <person name="Gearin C.R."/>
            <person name="Giannoukos G."/>
            <person name="Goode T."/>
            <person name="Graham J."/>
            <person name="Grandbois E."/>
            <person name="Grewal S."/>
            <person name="Gyaltsen K."/>
            <person name="Hafez N."/>
            <person name="Hagos B."/>
            <person name="Hall J."/>
            <person name="Henson C."/>
            <person name="Hollinger A."/>
            <person name="Honan T."/>
            <person name="Huard M.D."/>
            <person name="Hughes L."/>
            <person name="Hurhula B."/>
            <person name="Husby M.E."/>
            <person name="Kamat A."/>
            <person name="Kanga B."/>
            <person name="Kashin S."/>
            <person name="Khazanovich D."/>
            <person name="Kisner P."/>
            <person name="Lance K."/>
            <person name="Lara M."/>
            <person name="Lee W."/>
            <person name="Lennon N."/>
            <person name="Letendre F."/>
            <person name="LeVine R."/>
            <person name="Lipovsky A."/>
            <person name="Liu X."/>
            <person name="Liu J."/>
            <person name="Liu S."/>
            <person name="Lokyitsang T."/>
            <person name="Lokyitsang Y."/>
            <person name="Lubonja R."/>
            <person name="Lui A."/>
            <person name="MacDonald P."/>
            <person name="Magnisalis V."/>
            <person name="Maru K."/>
            <person name="Matthews C."/>
            <person name="McCusker W."/>
            <person name="McDonough S."/>
            <person name="Mehta T."/>
            <person name="Meldrim J."/>
            <person name="Meneus L."/>
            <person name="Mihai O."/>
            <person name="Mihalev A."/>
            <person name="Mihova T."/>
            <person name="Mittelman R."/>
            <person name="Mlenga V."/>
            <person name="Montmayeur A."/>
            <person name="Mulrain L."/>
            <person name="Navidi A."/>
            <person name="Naylor J."/>
            <person name="Negash T."/>
            <person name="Nguyen T."/>
            <person name="Nguyen N."/>
            <person name="Nicol R."/>
            <person name="Norbu C."/>
            <person name="Norbu N."/>
            <person name="Novod N."/>
            <person name="O'Neill B."/>
            <person name="Osman S."/>
            <person name="Markiewicz E."/>
            <person name="Oyono O.L."/>
            <person name="Patti C."/>
            <person name="Phunkhang P."/>
            <person name="Pierre F."/>
            <person name="Priest M."/>
            <person name="Raghuraman S."/>
            <person name="Rege F."/>
            <person name="Reyes R."/>
            <person name="Rise C."/>
            <person name="Rogov P."/>
            <person name="Ross K."/>
            <person name="Ryan E."/>
            <person name="Settipalli S."/>
            <person name="Shea T."/>
            <person name="Sherpa N."/>
            <person name="Shi L."/>
            <person name="Shih D."/>
            <person name="Sparrow T."/>
            <person name="Spaulding J."/>
            <person name="Stalker J."/>
            <person name="Stange-Thomann N."/>
            <person name="Stavropoulos S."/>
            <person name="Stone C."/>
            <person name="Strader C."/>
            <person name="Tesfaye S."/>
            <person name="Thomson T."/>
            <person name="Thoulutsang Y."/>
            <person name="Thoulutsang D."/>
            <person name="Topham K."/>
            <person name="Topping I."/>
            <person name="Tsamla T."/>
            <person name="Vassiliev H."/>
            <person name="Vo A."/>
            <person name="Wangchuk T."/>
            <person name="Wangdi T."/>
            <person name="Weiand M."/>
            <person name="Wilkinson J."/>
            <person name="Wilson A."/>
            <person name="Yadav S."/>
            <person name="Young G."/>
            <person name="Yu Q."/>
            <person name="Zembek L."/>
            <person name="Zhong D."/>
            <person name="Zimmer A."/>
            <person name="Zwirko Z."/>
            <person name="Jaffe D.B."/>
            <person name="Alvarez P."/>
            <person name="Brockman W."/>
            <person name="Butler J."/>
            <person name="Chin C."/>
            <person name="Gnerre S."/>
            <person name="Grabherr M."/>
            <person name="Kleber M."/>
            <person name="Mauceli E."/>
            <person name="MacCallum I."/>
        </authorList>
    </citation>
    <scope>NUCLEOTIDE SEQUENCE [LARGE SCALE GENOMIC DNA]</scope>
    <source>
        <strain evidence="2">Rob3c / Tucson 14021-0248.25</strain>
    </source>
</reference>
<evidence type="ECO:0000313" key="2">
    <source>
        <dbReference type="Proteomes" id="UP000001292"/>
    </source>
</evidence>
<name>B4ILW6_DROSE</name>
<accession>B4ILW6</accession>
<dbReference type="SMR" id="B4ILW6"/>
<dbReference type="EMBL" id="CH480897">
    <property type="protein sequence ID" value="EDW55877.1"/>
    <property type="molecule type" value="Genomic_DNA"/>
</dbReference>